<protein>
    <submittedName>
        <fullName evidence="2">Uncharacterized protein</fullName>
    </submittedName>
</protein>
<evidence type="ECO:0000313" key="3">
    <source>
        <dbReference type="Proteomes" id="UP000327493"/>
    </source>
</evidence>
<feature type="region of interest" description="Disordered" evidence="1">
    <location>
        <begin position="14"/>
        <end position="63"/>
    </location>
</feature>
<gene>
    <name evidence="2" type="ORF">FQN60_015667</name>
</gene>
<accession>A0A5J5CUR0</accession>
<name>A0A5J5CUR0_9PERO</name>
<sequence length="63" mass="7177">MKVLNILKDVIERHASGSYSSVQPFQIAHDDTEDPATLDRDPPETDSNPRHSLQEEEEAKRMT</sequence>
<dbReference type="Proteomes" id="UP000327493">
    <property type="component" value="Chromosome 18"/>
</dbReference>
<dbReference type="EMBL" id="VOFY01000018">
    <property type="protein sequence ID" value="KAA8583121.1"/>
    <property type="molecule type" value="Genomic_DNA"/>
</dbReference>
<feature type="compositionally biased region" description="Basic and acidic residues" evidence="1">
    <location>
        <begin position="37"/>
        <end position="63"/>
    </location>
</feature>
<organism evidence="2 3">
    <name type="scientific">Etheostoma spectabile</name>
    <name type="common">orangethroat darter</name>
    <dbReference type="NCBI Taxonomy" id="54343"/>
    <lineage>
        <taxon>Eukaryota</taxon>
        <taxon>Metazoa</taxon>
        <taxon>Chordata</taxon>
        <taxon>Craniata</taxon>
        <taxon>Vertebrata</taxon>
        <taxon>Euteleostomi</taxon>
        <taxon>Actinopterygii</taxon>
        <taxon>Neopterygii</taxon>
        <taxon>Teleostei</taxon>
        <taxon>Neoteleostei</taxon>
        <taxon>Acanthomorphata</taxon>
        <taxon>Eupercaria</taxon>
        <taxon>Perciformes</taxon>
        <taxon>Percoidei</taxon>
        <taxon>Percidae</taxon>
        <taxon>Etheostomatinae</taxon>
        <taxon>Etheostoma</taxon>
    </lineage>
</organism>
<evidence type="ECO:0000256" key="1">
    <source>
        <dbReference type="SAM" id="MobiDB-lite"/>
    </source>
</evidence>
<proteinExistence type="predicted"/>
<dbReference type="AlphaFoldDB" id="A0A5J5CUR0"/>
<reference evidence="2 3" key="1">
    <citation type="submission" date="2019-08" db="EMBL/GenBank/DDBJ databases">
        <title>A chromosome-level genome assembly, high-density linkage maps, and genome scans reveal the genomic architecture of hybrid incompatibilities underlying speciation via character displacement in darters (Percidae: Etheostominae).</title>
        <authorList>
            <person name="Moran R.L."/>
            <person name="Catchen J.M."/>
            <person name="Fuller R.C."/>
        </authorList>
    </citation>
    <scope>NUCLEOTIDE SEQUENCE [LARGE SCALE GENOMIC DNA]</scope>
    <source>
        <strain evidence="2">EspeVRDwgs_2016</strain>
        <tissue evidence="2">Muscle</tissue>
    </source>
</reference>
<comment type="caution">
    <text evidence="2">The sequence shown here is derived from an EMBL/GenBank/DDBJ whole genome shotgun (WGS) entry which is preliminary data.</text>
</comment>
<keyword evidence="3" id="KW-1185">Reference proteome</keyword>
<evidence type="ECO:0000313" key="2">
    <source>
        <dbReference type="EMBL" id="KAA8583121.1"/>
    </source>
</evidence>